<feature type="compositionally biased region" description="Polar residues" evidence="1">
    <location>
        <begin position="198"/>
        <end position="209"/>
    </location>
</feature>
<evidence type="ECO:0000256" key="1">
    <source>
        <dbReference type="SAM" id="MobiDB-lite"/>
    </source>
</evidence>
<dbReference type="Proteomes" id="UP000481861">
    <property type="component" value="Unassembled WGS sequence"/>
</dbReference>
<organism evidence="2 3">
    <name type="scientific">Massariosphaeria phaeospora</name>
    <dbReference type="NCBI Taxonomy" id="100035"/>
    <lineage>
        <taxon>Eukaryota</taxon>
        <taxon>Fungi</taxon>
        <taxon>Dikarya</taxon>
        <taxon>Ascomycota</taxon>
        <taxon>Pezizomycotina</taxon>
        <taxon>Dothideomycetes</taxon>
        <taxon>Pleosporomycetidae</taxon>
        <taxon>Pleosporales</taxon>
        <taxon>Pleosporales incertae sedis</taxon>
        <taxon>Massariosphaeria</taxon>
    </lineage>
</organism>
<accession>A0A7C8IA31</accession>
<gene>
    <name evidence="2" type="ORF">BDV95DRAFT_54928</name>
</gene>
<evidence type="ECO:0000313" key="2">
    <source>
        <dbReference type="EMBL" id="KAF2871133.1"/>
    </source>
</evidence>
<keyword evidence="3" id="KW-1185">Reference proteome</keyword>
<dbReference type="EMBL" id="JAADJZ010000012">
    <property type="protein sequence ID" value="KAF2871133.1"/>
    <property type="molecule type" value="Genomic_DNA"/>
</dbReference>
<protein>
    <submittedName>
        <fullName evidence="2">Uncharacterized protein</fullName>
    </submittedName>
</protein>
<feature type="region of interest" description="Disordered" evidence="1">
    <location>
        <begin position="112"/>
        <end position="221"/>
    </location>
</feature>
<comment type="caution">
    <text evidence="2">The sequence shown here is derived from an EMBL/GenBank/DDBJ whole genome shotgun (WGS) entry which is preliminary data.</text>
</comment>
<reference evidence="2 3" key="1">
    <citation type="submission" date="2020-01" db="EMBL/GenBank/DDBJ databases">
        <authorList>
            <consortium name="DOE Joint Genome Institute"/>
            <person name="Haridas S."/>
            <person name="Albert R."/>
            <person name="Binder M."/>
            <person name="Bloem J."/>
            <person name="Labutti K."/>
            <person name="Salamov A."/>
            <person name="Andreopoulos B."/>
            <person name="Baker S.E."/>
            <person name="Barry K."/>
            <person name="Bills G."/>
            <person name="Bluhm B.H."/>
            <person name="Cannon C."/>
            <person name="Castanera R."/>
            <person name="Culley D.E."/>
            <person name="Daum C."/>
            <person name="Ezra D."/>
            <person name="Gonzalez J.B."/>
            <person name="Henrissat B."/>
            <person name="Kuo A."/>
            <person name="Liang C."/>
            <person name="Lipzen A."/>
            <person name="Lutzoni F."/>
            <person name="Magnuson J."/>
            <person name="Mondo S."/>
            <person name="Nolan M."/>
            <person name="Ohm R."/>
            <person name="Pangilinan J."/>
            <person name="Park H.-J.H."/>
            <person name="Ramirez L."/>
            <person name="Alfaro M."/>
            <person name="Sun H."/>
            <person name="Tritt A."/>
            <person name="Yoshinaga Y."/>
            <person name="Zwiers L.-H.L."/>
            <person name="Turgeon B.G."/>
            <person name="Goodwin S.B."/>
            <person name="Spatafora J.W."/>
            <person name="Crous P.W."/>
            <person name="Grigoriev I.V."/>
        </authorList>
    </citation>
    <scope>NUCLEOTIDE SEQUENCE [LARGE SCALE GENOMIC DNA]</scope>
    <source>
        <strain evidence="2 3">CBS 611.86</strain>
    </source>
</reference>
<name>A0A7C8IA31_9PLEO</name>
<evidence type="ECO:0000313" key="3">
    <source>
        <dbReference type="Proteomes" id="UP000481861"/>
    </source>
</evidence>
<feature type="region of interest" description="Disordered" evidence="1">
    <location>
        <begin position="1"/>
        <end position="66"/>
    </location>
</feature>
<feature type="compositionally biased region" description="Basic and acidic residues" evidence="1">
    <location>
        <begin position="129"/>
        <end position="141"/>
    </location>
</feature>
<sequence>MDPTIPRGVASSGNPHDAFRNVSEGYGPRRDQLARRGGVDYGEYGHNMPTHPATYGDPSVRTNRRGAVDYGRPVNGSGDHSLLHRRDTSTALRIFGARRGAVDYASSPHYELFQDRPATGPSRPNRVPAYDDTRRSGRDVPRTTFTHDPFASPSPNPHQHQHQDVRRSSHRVHQSRGAADTSGSHTSGLDGPQEEVSPFSSGRQRTDSVNGRGPPPPFGRP</sequence>
<proteinExistence type="predicted"/>
<feature type="compositionally biased region" description="Basic and acidic residues" evidence="1">
    <location>
        <begin position="27"/>
        <end position="38"/>
    </location>
</feature>
<dbReference type="AlphaFoldDB" id="A0A7C8IA31"/>